<sequence length="371" mass="41864">MESIEHAPYEPGRASAKNPSYLEGSCSFDAETLSQTPFGVPVRIFDGLYLVRVPLPHNPLKALNSYFILGESTTTIVDVGFNHPACEQALDDALNALGRSWDHVQIVLTHSHPDHTGNLDRIYREGMPVFANLHSFQEVENLLDMEESVFGPLLVQAATGAQQRDISYENGKPRLHVSAELLPLKNHPLVTYLSEGDTFEAGDFRFRIVETPGHDPWHICLFEPNRKFMIIGDHVLERITPSISSWFPAYNALKEFLESLGKLNSYDADLVLPAHGAPFHDLKGRVVQIIEHHEARLQEIYELIASGHTDIVSISSHARWRYDTWNEWALDQKFFSMGETMAHAIYLVCQGKLKQTICGDEYRFELPSSLG</sequence>
<dbReference type="EMBL" id="PPEK01000010">
    <property type="protein sequence ID" value="PNV67258.1"/>
    <property type="molecule type" value="Genomic_DNA"/>
</dbReference>
<dbReference type="Proteomes" id="UP000236197">
    <property type="component" value="Unassembled WGS sequence"/>
</dbReference>
<dbReference type="SMART" id="SM00849">
    <property type="entry name" value="Lactamase_B"/>
    <property type="match status" value="1"/>
</dbReference>
<keyword evidence="3" id="KW-1185">Reference proteome</keyword>
<dbReference type="InterPro" id="IPR050662">
    <property type="entry name" value="Sec-metab_biosynth-thioest"/>
</dbReference>
<evidence type="ECO:0000313" key="3">
    <source>
        <dbReference type="Proteomes" id="UP000236197"/>
    </source>
</evidence>
<proteinExistence type="predicted"/>
<feature type="domain" description="Metallo-beta-lactamase" evidence="1">
    <location>
        <begin position="62"/>
        <end position="275"/>
    </location>
</feature>
<comment type="caution">
    <text evidence="2">The sequence shown here is derived from an EMBL/GenBank/DDBJ whole genome shotgun (WGS) entry which is preliminary data.</text>
</comment>
<dbReference type="InterPro" id="IPR001279">
    <property type="entry name" value="Metallo-B-lactamas"/>
</dbReference>
<evidence type="ECO:0000259" key="1">
    <source>
        <dbReference type="SMART" id="SM00849"/>
    </source>
</evidence>
<evidence type="ECO:0000313" key="2">
    <source>
        <dbReference type="EMBL" id="PNV67258.1"/>
    </source>
</evidence>
<dbReference type="AlphaFoldDB" id="A0A2K2UAL4"/>
<dbReference type="RefSeq" id="WP_103265331.1">
    <property type="nucleotide sequence ID" value="NZ_CABMLE010000010.1"/>
</dbReference>
<protein>
    <submittedName>
        <fullName evidence="2">MBL fold metallo-hydrolase</fullName>
    </submittedName>
</protein>
<dbReference type="GO" id="GO:0016787">
    <property type="term" value="F:hydrolase activity"/>
    <property type="evidence" value="ECO:0007669"/>
    <property type="project" value="UniProtKB-KW"/>
</dbReference>
<dbReference type="PANTHER" id="PTHR23131">
    <property type="entry name" value="ENDORIBONUCLEASE LACTB2"/>
    <property type="match status" value="1"/>
</dbReference>
<dbReference type="OrthoDB" id="2971563at2"/>
<dbReference type="SUPFAM" id="SSF56281">
    <property type="entry name" value="Metallo-hydrolase/oxidoreductase"/>
    <property type="match status" value="1"/>
</dbReference>
<dbReference type="Pfam" id="PF00753">
    <property type="entry name" value="Lactamase_B"/>
    <property type="match status" value="1"/>
</dbReference>
<dbReference type="Gene3D" id="3.60.15.10">
    <property type="entry name" value="Ribonuclease Z/Hydroxyacylglutathione hydrolase-like"/>
    <property type="match status" value="1"/>
</dbReference>
<dbReference type="PANTHER" id="PTHR23131:SF4">
    <property type="entry name" value="METALLO-BETA-LACTAMASE SUPERFAMILY POTEIN"/>
    <property type="match status" value="1"/>
</dbReference>
<organism evidence="2 3">
    <name type="scientific">Enteroscipio rubneri</name>
    <dbReference type="NCBI Taxonomy" id="2070686"/>
    <lineage>
        <taxon>Bacteria</taxon>
        <taxon>Bacillati</taxon>
        <taxon>Actinomycetota</taxon>
        <taxon>Coriobacteriia</taxon>
        <taxon>Eggerthellales</taxon>
        <taxon>Eggerthellaceae</taxon>
        <taxon>Enteroscipio</taxon>
    </lineage>
</organism>
<dbReference type="InterPro" id="IPR036866">
    <property type="entry name" value="RibonucZ/Hydroxyglut_hydro"/>
</dbReference>
<accession>A0A2K2UAL4</accession>
<reference evidence="3" key="1">
    <citation type="submission" date="2018-01" db="EMBL/GenBank/DDBJ databases">
        <title>Rubneribacter badeniensis gen. nov., sp. nov., and Colonibacter rubneri, gen. nov., sp. nov., WGS of new members of the Eggerthellaceae.</title>
        <authorList>
            <person name="Danylec N."/>
            <person name="Stoll D.A."/>
            <person name="Doetsch A."/>
            <person name="Kulling S.E."/>
            <person name="Huch M."/>
        </authorList>
    </citation>
    <scope>NUCLEOTIDE SEQUENCE [LARGE SCALE GENOMIC DNA]</scope>
    <source>
        <strain evidence="3">ResAG-96</strain>
    </source>
</reference>
<gene>
    <name evidence="2" type="ORF">C2L71_08420</name>
</gene>
<keyword evidence="2" id="KW-0378">Hydrolase</keyword>
<name>A0A2K2UAL4_9ACTN</name>